<dbReference type="SUPFAM" id="SSF141868">
    <property type="entry name" value="EAL domain-like"/>
    <property type="match status" value="1"/>
</dbReference>
<evidence type="ECO:0000313" key="6">
    <source>
        <dbReference type="Proteomes" id="UP000198309"/>
    </source>
</evidence>
<name>A0A239N4L3_9PSED</name>
<accession>A0A239N4L3</accession>
<dbReference type="PROSITE" id="PS50883">
    <property type="entry name" value="EAL"/>
    <property type="match status" value="1"/>
</dbReference>
<feature type="domain" description="Response regulatory" evidence="2">
    <location>
        <begin position="7"/>
        <end position="127"/>
    </location>
</feature>
<proteinExistence type="predicted"/>
<dbReference type="Pfam" id="PF00072">
    <property type="entry name" value="Response_reg"/>
    <property type="match status" value="1"/>
</dbReference>
<dbReference type="SMART" id="SM00052">
    <property type="entry name" value="EAL"/>
    <property type="match status" value="1"/>
</dbReference>
<dbReference type="PROSITE" id="PS50110">
    <property type="entry name" value="RESPONSE_REGULATORY"/>
    <property type="match status" value="1"/>
</dbReference>
<dbReference type="GO" id="GO:0000160">
    <property type="term" value="P:phosphorelay signal transduction system"/>
    <property type="evidence" value="ECO:0007669"/>
    <property type="project" value="InterPro"/>
</dbReference>
<dbReference type="Pfam" id="PF00563">
    <property type="entry name" value="EAL"/>
    <property type="match status" value="1"/>
</dbReference>
<protein>
    <submittedName>
        <fullName evidence="4">EAL domain, c-di-GMP-specific phosphodiesterase class I (Or its enzymatically inactive variant)</fullName>
    </submittedName>
</protein>
<evidence type="ECO:0000313" key="4">
    <source>
        <dbReference type="EMBL" id="SDK46351.1"/>
    </source>
</evidence>
<evidence type="ECO:0000256" key="1">
    <source>
        <dbReference type="PROSITE-ProRule" id="PRU00169"/>
    </source>
</evidence>
<dbReference type="Proteomes" id="UP000198309">
    <property type="component" value="Unassembled WGS sequence"/>
</dbReference>
<evidence type="ECO:0000259" key="3">
    <source>
        <dbReference type="PROSITE" id="PS50883"/>
    </source>
</evidence>
<dbReference type="Proteomes" id="UP000199693">
    <property type="component" value="Unassembled WGS sequence"/>
</dbReference>
<dbReference type="GO" id="GO:0071111">
    <property type="term" value="F:cyclic-guanylate-specific phosphodiesterase activity"/>
    <property type="evidence" value="ECO:0007669"/>
    <property type="project" value="InterPro"/>
</dbReference>
<keyword evidence="6" id="KW-1185">Reference proteome</keyword>
<dbReference type="InterPro" id="IPR050706">
    <property type="entry name" value="Cyclic-di-GMP_PDE-like"/>
</dbReference>
<dbReference type="PANTHER" id="PTHR33121:SF70">
    <property type="entry name" value="SIGNALING PROTEIN YKOW"/>
    <property type="match status" value="1"/>
</dbReference>
<feature type="domain" description="EAL" evidence="3">
    <location>
        <begin position="141"/>
        <end position="394"/>
    </location>
</feature>
<keyword evidence="1" id="KW-0597">Phosphoprotein</keyword>
<evidence type="ECO:0000313" key="7">
    <source>
        <dbReference type="Proteomes" id="UP000199693"/>
    </source>
</evidence>
<gene>
    <name evidence="4" type="ORF">SAMN05216189_10396</name>
    <name evidence="5" type="ORF">SAMN06295949_13549</name>
</gene>
<dbReference type="InterPro" id="IPR001789">
    <property type="entry name" value="Sig_transdc_resp-reg_receiver"/>
</dbReference>
<evidence type="ECO:0000259" key="2">
    <source>
        <dbReference type="PROSITE" id="PS50110"/>
    </source>
</evidence>
<dbReference type="Gene3D" id="3.40.50.2300">
    <property type="match status" value="1"/>
</dbReference>
<dbReference type="RefSeq" id="WP_371921186.1">
    <property type="nucleotide sequence ID" value="NZ_FNEC01000039.1"/>
</dbReference>
<dbReference type="Gene3D" id="3.20.20.450">
    <property type="entry name" value="EAL domain"/>
    <property type="match status" value="1"/>
</dbReference>
<reference evidence="4 7" key="1">
    <citation type="submission" date="2016-10" db="EMBL/GenBank/DDBJ databases">
        <authorList>
            <person name="de Groot N.N."/>
        </authorList>
    </citation>
    <scope>NUCLEOTIDE SEQUENCE [LARGE SCALE GENOMIC DNA]</scope>
    <source>
        <strain evidence="4 7">CCM 7361</strain>
    </source>
</reference>
<organism evidence="4 7">
    <name type="scientific">Pseudomonas delhiensis</name>
    <dbReference type="NCBI Taxonomy" id="366289"/>
    <lineage>
        <taxon>Bacteria</taxon>
        <taxon>Pseudomonadati</taxon>
        <taxon>Pseudomonadota</taxon>
        <taxon>Gammaproteobacteria</taxon>
        <taxon>Pseudomonadales</taxon>
        <taxon>Pseudomonadaceae</taxon>
        <taxon>Pseudomonas</taxon>
    </lineage>
</organism>
<dbReference type="InterPro" id="IPR001633">
    <property type="entry name" value="EAL_dom"/>
</dbReference>
<dbReference type="EMBL" id="FNEC01000039">
    <property type="protein sequence ID" value="SDK46351.1"/>
    <property type="molecule type" value="Genomic_DNA"/>
</dbReference>
<evidence type="ECO:0000313" key="5">
    <source>
        <dbReference type="EMBL" id="SNT49109.1"/>
    </source>
</evidence>
<dbReference type="InterPro" id="IPR011006">
    <property type="entry name" value="CheY-like_superfamily"/>
</dbReference>
<dbReference type="SUPFAM" id="SSF52172">
    <property type="entry name" value="CheY-like"/>
    <property type="match status" value="1"/>
</dbReference>
<dbReference type="PANTHER" id="PTHR33121">
    <property type="entry name" value="CYCLIC DI-GMP PHOSPHODIESTERASE PDEF"/>
    <property type="match status" value="1"/>
</dbReference>
<dbReference type="CDD" id="cd01948">
    <property type="entry name" value="EAL"/>
    <property type="match status" value="1"/>
</dbReference>
<reference evidence="5 6" key="2">
    <citation type="submission" date="2017-06" db="EMBL/GenBank/DDBJ databases">
        <authorList>
            <person name="Varghese N."/>
            <person name="Submissions S."/>
        </authorList>
    </citation>
    <scope>NUCLEOTIDE SEQUENCE [LARGE SCALE GENOMIC DNA]</scope>
    <source>
        <strain evidence="5 6">RLD-1</strain>
    </source>
</reference>
<dbReference type="InterPro" id="IPR035919">
    <property type="entry name" value="EAL_sf"/>
</dbReference>
<dbReference type="AlphaFoldDB" id="A0A239N4L3"/>
<sequence length="399" mass="43747">MNILPYRVLVVEDQAFQREYLLELLREQGVAHLEAAADGAEAVERLERQHFDLVLSDLLMPGMDGVQLIQHLSALEYRPQLALMSSAPRRVLGGACQAARELGLTVVDLIPKPAMPAAIARLLERLGRRQGHEPSPAQQVPGFSRSQLLLGLARGELQAWFQPKKSLRDGRIVAAEALVRWLHPEHGLLLPGSFIDDLGRYGLEQVLLWTVVEQSLRAQATWREQGYHIPVSVNLPPHLLDDPGLPDRLADFVLHQGGEPAALCFELTEGSTTRQPGSYHAGACRLRMKGFGLAQDDFGQGYSSLYNLVSTPFTELKIDRALVHGSVEDEALAAALESTVALGRRLGLEVVAEGVESAAELSLLRRLQCDRVQGFLISEAVSAQAFDRLLREDGPAVAP</sequence>
<dbReference type="EMBL" id="FZPC01000035">
    <property type="protein sequence ID" value="SNT49109.1"/>
    <property type="molecule type" value="Genomic_DNA"/>
</dbReference>
<dbReference type="SMART" id="SM00448">
    <property type="entry name" value="REC"/>
    <property type="match status" value="1"/>
</dbReference>
<feature type="modified residue" description="4-aspartylphosphate" evidence="1">
    <location>
        <position position="57"/>
    </location>
</feature>